<dbReference type="RefSeq" id="WP_171582804.1">
    <property type="nucleotide sequence ID" value="NZ_JAAVLX010000011.1"/>
</dbReference>
<proteinExistence type="predicted"/>
<keyword evidence="2" id="KW-0812">Transmembrane</keyword>
<dbReference type="EMBL" id="JAAVLX010000011">
    <property type="protein sequence ID" value="NOJ43591.1"/>
    <property type="molecule type" value="Genomic_DNA"/>
</dbReference>
<organism evidence="3 4">
    <name type="scientific">Bradyrhizobium australiense</name>
    <dbReference type="NCBI Taxonomy" id="2721161"/>
    <lineage>
        <taxon>Bacteria</taxon>
        <taxon>Pseudomonadati</taxon>
        <taxon>Pseudomonadota</taxon>
        <taxon>Alphaproteobacteria</taxon>
        <taxon>Hyphomicrobiales</taxon>
        <taxon>Nitrobacteraceae</taxon>
        <taxon>Bradyrhizobium</taxon>
    </lineage>
</organism>
<keyword evidence="2" id="KW-0472">Membrane</keyword>
<keyword evidence="4" id="KW-1185">Reference proteome</keyword>
<feature type="region of interest" description="Disordered" evidence="1">
    <location>
        <begin position="45"/>
        <end position="64"/>
    </location>
</feature>
<evidence type="ECO:0000313" key="3">
    <source>
        <dbReference type="EMBL" id="NOJ43591.1"/>
    </source>
</evidence>
<evidence type="ECO:0000313" key="4">
    <source>
        <dbReference type="Proteomes" id="UP000544122"/>
    </source>
</evidence>
<dbReference type="Proteomes" id="UP000544122">
    <property type="component" value="Unassembled WGS sequence"/>
</dbReference>
<comment type="caution">
    <text evidence="3">The sequence shown here is derived from an EMBL/GenBank/DDBJ whole genome shotgun (WGS) entry which is preliminary data.</text>
</comment>
<sequence>MGVSMMRFWSNLYLTPALSGLIMVALLVLGAIIVQSVGPAENGGGVITASERSDVRTRTTPESGGRVTLDIGVADLRGSLP</sequence>
<accession>A0A7Y4LYT2</accession>
<keyword evidence="2" id="KW-1133">Transmembrane helix</keyword>
<reference evidence="3 4" key="1">
    <citation type="submission" date="2020-03" db="EMBL/GenBank/DDBJ databases">
        <title>Bradyrhizobium diversity isolated from nodules of Indigofera sp.</title>
        <authorList>
            <person name="Klepa M."/>
            <person name="Helene L."/>
            <person name="Hungria M."/>
        </authorList>
    </citation>
    <scope>NUCLEOTIDE SEQUENCE [LARGE SCALE GENOMIC DNA]</scope>
    <source>
        <strain evidence="3 4">WSM 1791</strain>
    </source>
</reference>
<protein>
    <submittedName>
        <fullName evidence="3">Uncharacterized protein</fullName>
    </submittedName>
</protein>
<evidence type="ECO:0000256" key="1">
    <source>
        <dbReference type="SAM" id="MobiDB-lite"/>
    </source>
</evidence>
<name>A0A7Y4LYT2_9BRAD</name>
<gene>
    <name evidence="3" type="ORF">HCN58_29190</name>
</gene>
<feature type="transmembrane region" description="Helical" evidence="2">
    <location>
        <begin position="12"/>
        <end position="34"/>
    </location>
</feature>
<dbReference type="AlphaFoldDB" id="A0A7Y4LYT2"/>
<evidence type="ECO:0000256" key="2">
    <source>
        <dbReference type="SAM" id="Phobius"/>
    </source>
</evidence>